<keyword evidence="10" id="KW-1185">Reference proteome</keyword>
<evidence type="ECO:0000256" key="3">
    <source>
        <dbReference type="ARBA" id="ARBA00023125"/>
    </source>
</evidence>
<dbReference type="Pfam" id="PF04082">
    <property type="entry name" value="Fungal_trans"/>
    <property type="match status" value="1"/>
</dbReference>
<feature type="domain" description="Xylanolytic transcriptional activator regulatory" evidence="8">
    <location>
        <begin position="274"/>
        <end position="355"/>
    </location>
</feature>
<accession>A0A6V8H9Z3</accession>
<dbReference type="PANTHER" id="PTHR47540">
    <property type="entry name" value="THIAMINE REPRESSIBLE GENES REGULATORY PROTEIN THI5"/>
    <property type="match status" value="1"/>
</dbReference>
<keyword evidence="4" id="KW-0804">Transcription</keyword>
<evidence type="ECO:0000313" key="10">
    <source>
        <dbReference type="Proteomes" id="UP000053095"/>
    </source>
</evidence>
<keyword evidence="2" id="KW-0805">Transcription regulation</keyword>
<feature type="transmembrane region" description="Helical" evidence="7">
    <location>
        <begin position="508"/>
        <end position="528"/>
    </location>
</feature>
<dbReference type="Proteomes" id="UP000053095">
    <property type="component" value="Unassembled WGS sequence"/>
</dbReference>
<keyword evidence="3" id="KW-0238">DNA-binding</keyword>
<dbReference type="GO" id="GO:0043565">
    <property type="term" value="F:sequence-specific DNA binding"/>
    <property type="evidence" value="ECO:0007669"/>
    <property type="project" value="TreeGrafter"/>
</dbReference>
<feature type="compositionally biased region" description="Polar residues" evidence="6">
    <location>
        <begin position="1"/>
        <end position="16"/>
    </location>
</feature>
<dbReference type="InterPro" id="IPR007219">
    <property type="entry name" value="XnlR_reg_dom"/>
</dbReference>
<dbReference type="GO" id="GO:0006351">
    <property type="term" value="P:DNA-templated transcription"/>
    <property type="evidence" value="ECO:0007669"/>
    <property type="project" value="InterPro"/>
</dbReference>
<dbReference type="AlphaFoldDB" id="A0A6V8H9Z3"/>
<evidence type="ECO:0000256" key="7">
    <source>
        <dbReference type="SAM" id="Phobius"/>
    </source>
</evidence>
<evidence type="ECO:0000256" key="4">
    <source>
        <dbReference type="ARBA" id="ARBA00023163"/>
    </source>
</evidence>
<keyword evidence="7" id="KW-0472">Membrane</keyword>
<protein>
    <recommendedName>
        <fullName evidence="8">Xylanolytic transcriptional activator regulatory domain-containing protein</fullName>
    </recommendedName>
</protein>
<gene>
    <name evidence="9" type="ORF">TCE0_033f08573</name>
</gene>
<dbReference type="PANTHER" id="PTHR47540:SF3">
    <property type="entry name" value="ZN(II)2CYS6 TRANSCRIPTION FACTOR (EUROFUNG)"/>
    <property type="match status" value="1"/>
</dbReference>
<organism evidence="9 10">
    <name type="scientific">Talaromyces pinophilus</name>
    <name type="common">Penicillium pinophilum</name>
    <dbReference type="NCBI Taxonomy" id="128442"/>
    <lineage>
        <taxon>Eukaryota</taxon>
        <taxon>Fungi</taxon>
        <taxon>Dikarya</taxon>
        <taxon>Ascomycota</taxon>
        <taxon>Pezizomycotina</taxon>
        <taxon>Eurotiomycetes</taxon>
        <taxon>Eurotiomycetidae</taxon>
        <taxon>Eurotiales</taxon>
        <taxon>Trichocomaceae</taxon>
        <taxon>Talaromyces</taxon>
        <taxon>Talaromyces sect. Talaromyces</taxon>
    </lineage>
</organism>
<evidence type="ECO:0000256" key="6">
    <source>
        <dbReference type="SAM" id="MobiDB-lite"/>
    </source>
</evidence>
<dbReference type="GO" id="GO:0045944">
    <property type="term" value="P:positive regulation of transcription by RNA polymerase II"/>
    <property type="evidence" value="ECO:0007669"/>
    <property type="project" value="TreeGrafter"/>
</dbReference>
<evidence type="ECO:0000256" key="1">
    <source>
        <dbReference type="ARBA" id="ARBA00004123"/>
    </source>
</evidence>
<name>A0A6V8H9Z3_TALPI</name>
<sequence length="709" mass="80756">MNCESHNTPPTTSNRSDSVHTVLHGPQKTQTPEPIQRPPAMMVIAPSAPETDPVVHVNPAIEEPNSREQAMLQPSRGVSPEAREPREIAGQYSGPASAHSFLYRVVEKFHQSEYRTAKALAPGDVPSDKSIFTFGDAQFPDLDESQAHFPDWSMTRECVRRYFEFASPTYRILHQGTVEQWVDKIYQQAPVAETAKAIVLMICAISSLYHVESTTYCSTNQATTDQQEWQQGEVFYTMALRIVDNEVGSPSLQSIQVRFLMVLYLLSSSRMNKAWFTFGTMVQLLMTLGLHRRRKTARTTSSSMSNAQRVQHECQKRILWCSFTLDKYLSLMLGRPRLLQEDDIDQEFPSPLNDEDLVWNEGFKPKPARDTVMFAPVAHARLAQVLARAAKELYAITPMSHAKQMETIQDLTSQISDWQKQLPTIFSGDIKPSSLVAIFRRQLTVLRLAYFHAVMFVTRPLLLKNYAKYNFRDYNRLYRPHIDACITAARDTMELVLEFVDDKQLFTAFWYTQYITFNALSIIYLYLLQVKGGRIQAFQASFESYGVTGTKSNESRLQQLAETTFHHLARVTVQNAPHMRYAAILEGLRTEVNSSMLTPPQEQLPQEVSDELNWSRFLESLGPTMQRDYANATVDDHVEDTEATAMSHAFTTYEQTAPLNYPGDIPDYDVYAAQAQQPESLLSAYDDLGLDFWSQMDSLPISYTNIQNV</sequence>
<feature type="region of interest" description="Disordered" evidence="6">
    <location>
        <begin position="1"/>
        <end position="38"/>
    </location>
</feature>
<keyword evidence="7" id="KW-1133">Transmembrane helix</keyword>
<dbReference type="EMBL" id="DF933829">
    <property type="protein sequence ID" value="GAM38101.1"/>
    <property type="molecule type" value="Genomic_DNA"/>
</dbReference>
<comment type="caution">
    <text evidence="9">The sequence shown here is derived from an EMBL/GenBank/DDBJ whole genome shotgun (WGS) entry which is preliminary data.</text>
</comment>
<dbReference type="InterPro" id="IPR051711">
    <property type="entry name" value="Stress_Response_Reg"/>
</dbReference>
<proteinExistence type="predicted"/>
<evidence type="ECO:0000256" key="5">
    <source>
        <dbReference type="ARBA" id="ARBA00023242"/>
    </source>
</evidence>
<keyword evidence="7" id="KW-0812">Transmembrane</keyword>
<evidence type="ECO:0000313" key="9">
    <source>
        <dbReference type="EMBL" id="GAM38101.1"/>
    </source>
</evidence>
<dbReference type="GO" id="GO:0005634">
    <property type="term" value="C:nucleus"/>
    <property type="evidence" value="ECO:0007669"/>
    <property type="project" value="UniProtKB-SubCell"/>
</dbReference>
<comment type="subcellular location">
    <subcellularLocation>
        <location evidence="1">Nucleus</location>
    </subcellularLocation>
</comment>
<dbReference type="CDD" id="cd12148">
    <property type="entry name" value="fungal_TF_MHR"/>
    <property type="match status" value="1"/>
</dbReference>
<evidence type="ECO:0000259" key="8">
    <source>
        <dbReference type="SMART" id="SM00906"/>
    </source>
</evidence>
<feature type="transmembrane region" description="Helical" evidence="7">
    <location>
        <begin position="274"/>
        <end position="291"/>
    </location>
</feature>
<dbReference type="SMART" id="SM00906">
    <property type="entry name" value="Fungal_trans"/>
    <property type="match status" value="1"/>
</dbReference>
<keyword evidence="5" id="KW-0539">Nucleus</keyword>
<evidence type="ECO:0000256" key="2">
    <source>
        <dbReference type="ARBA" id="ARBA00023015"/>
    </source>
</evidence>
<feature type="transmembrane region" description="Helical" evidence="7">
    <location>
        <begin position="444"/>
        <end position="462"/>
    </location>
</feature>
<reference evidence="10" key="1">
    <citation type="journal article" date="2015" name="Genome Announc.">
        <title>Draft genome sequence of Talaromyces cellulolyticus strain Y-94, a source of lignocellulosic biomass-degrading enzymes.</title>
        <authorList>
            <person name="Fujii T."/>
            <person name="Koike H."/>
            <person name="Sawayama S."/>
            <person name="Yano S."/>
            <person name="Inoue H."/>
        </authorList>
    </citation>
    <scope>NUCLEOTIDE SEQUENCE [LARGE SCALE GENOMIC DNA]</scope>
    <source>
        <strain evidence="10">Y-94</strain>
    </source>
</reference>
<dbReference type="GO" id="GO:0008270">
    <property type="term" value="F:zinc ion binding"/>
    <property type="evidence" value="ECO:0007669"/>
    <property type="project" value="InterPro"/>
</dbReference>